<protein>
    <submittedName>
        <fullName evidence="1">Uncharacterized protein</fullName>
    </submittedName>
</protein>
<organism evidence="1 2">
    <name type="scientific">Marinifilum caeruleilacunae</name>
    <dbReference type="NCBI Taxonomy" id="2499076"/>
    <lineage>
        <taxon>Bacteria</taxon>
        <taxon>Pseudomonadati</taxon>
        <taxon>Bacteroidota</taxon>
        <taxon>Bacteroidia</taxon>
        <taxon>Marinilabiliales</taxon>
        <taxon>Marinifilaceae</taxon>
    </lineage>
</organism>
<sequence>MNEIYSLLQHDVLFSPDEMLSLLDTISDLNLFESSDLYQLLDEFKIKASGELVERIQTFNRSTLNVDLRIPDIRELMLN</sequence>
<dbReference type="EMBL" id="RZNH01000020">
    <property type="protein sequence ID" value="NOU60612.1"/>
    <property type="molecule type" value="Genomic_DNA"/>
</dbReference>
<proteinExistence type="predicted"/>
<dbReference type="Proteomes" id="UP000732105">
    <property type="component" value="Unassembled WGS sequence"/>
</dbReference>
<evidence type="ECO:0000313" key="2">
    <source>
        <dbReference type="Proteomes" id="UP000732105"/>
    </source>
</evidence>
<gene>
    <name evidence="1" type="ORF">ELS83_12350</name>
</gene>
<accession>A0ABX1WWX1</accession>
<name>A0ABX1WWX1_9BACT</name>
<comment type="caution">
    <text evidence="1">The sequence shown here is derived from an EMBL/GenBank/DDBJ whole genome shotgun (WGS) entry which is preliminary data.</text>
</comment>
<reference evidence="1 2" key="1">
    <citation type="submission" date="2018-12" db="EMBL/GenBank/DDBJ databases">
        <title>Marinifilum JC070 sp. nov., a marine bacterium isolated from Yongle Blue Hole in the South China Sea.</title>
        <authorList>
            <person name="Fu T."/>
        </authorList>
    </citation>
    <scope>NUCLEOTIDE SEQUENCE [LARGE SCALE GENOMIC DNA]</scope>
    <source>
        <strain evidence="1 2">JC070</strain>
    </source>
</reference>
<keyword evidence="2" id="KW-1185">Reference proteome</keyword>
<evidence type="ECO:0000313" key="1">
    <source>
        <dbReference type="EMBL" id="NOU60612.1"/>
    </source>
</evidence>